<dbReference type="Pfam" id="PF09084">
    <property type="entry name" value="NMT1"/>
    <property type="match status" value="1"/>
</dbReference>
<protein>
    <submittedName>
        <fullName evidence="3">NitT/TauT family transport system substrate-binding protein</fullName>
    </submittedName>
</protein>
<keyword evidence="4" id="KW-1185">Reference proteome</keyword>
<dbReference type="PANTHER" id="PTHR30024">
    <property type="entry name" value="ALIPHATIC SULFONATES-BINDING PROTEIN-RELATED"/>
    <property type="match status" value="1"/>
</dbReference>
<evidence type="ECO:0000313" key="3">
    <source>
        <dbReference type="EMBL" id="TQN43814.1"/>
    </source>
</evidence>
<accession>A0A543PID2</accession>
<dbReference type="Proteomes" id="UP000319865">
    <property type="component" value="Unassembled WGS sequence"/>
</dbReference>
<evidence type="ECO:0000256" key="1">
    <source>
        <dbReference type="SAM" id="SignalP"/>
    </source>
</evidence>
<sequence length="368" mass="38208">MPTNLRLARACSAGATLMVATMLAACAGDSGGDGGGEGTQAAGGDACSGEEVAVGTTNSASDAPLYIAQDKGYFEDEGLSVTLQPFNSAAQMIAPLGAGDLQVGAGAPSAGFYNAVASGVELRIVADKGSMPENYGYMPLMVRKDLFDSGEVTEIADLEGRTVAEPAQGTATSSTLGTMLDSAGLTYDDVQHEYIGFSEHATAFDNGAIDASLTTEPNATVAEQRGVAVRMATPPEFYDNQQLAVLLYSGAFADESAEVGHCFMRAYMQAARDYVDAFQDGELTGEAGDEIAEIVTGATGLDPELYREIVPNYVDPSGAVNMDSLQKDYEFLSEQGLIDGEVAVEDIVDSSFAEAAVEDLGEYSPGDD</sequence>
<proteinExistence type="predicted"/>
<gene>
    <name evidence="3" type="ORF">FHU33_3281</name>
</gene>
<feature type="chain" id="PRO_5038378665" evidence="1">
    <location>
        <begin position="28"/>
        <end position="368"/>
    </location>
</feature>
<keyword evidence="1" id="KW-0732">Signal</keyword>
<feature type="signal peptide" evidence="1">
    <location>
        <begin position="1"/>
        <end position="27"/>
    </location>
</feature>
<dbReference type="AlphaFoldDB" id="A0A543PID2"/>
<name>A0A543PID2_9ACTN</name>
<dbReference type="EMBL" id="VFQE01000001">
    <property type="protein sequence ID" value="TQN43814.1"/>
    <property type="molecule type" value="Genomic_DNA"/>
</dbReference>
<dbReference type="RefSeq" id="WP_142026262.1">
    <property type="nucleotide sequence ID" value="NZ_VFQE01000001.1"/>
</dbReference>
<dbReference type="SUPFAM" id="SSF53850">
    <property type="entry name" value="Periplasmic binding protein-like II"/>
    <property type="match status" value="1"/>
</dbReference>
<dbReference type="InterPro" id="IPR015168">
    <property type="entry name" value="SsuA/THI5"/>
</dbReference>
<comment type="caution">
    <text evidence="3">The sequence shown here is derived from an EMBL/GenBank/DDBJ whole genome shotgun (WGS) entry which is preliminary data.</text>
</comment>
<dbReference type="PROSITE" id="PS51257">
    <property type="entry name" value="PROKAR_LIPOPROTEIN"/>
    <property type="match status" value="1"/>
</dbReference>
<evidence type="ECO:0000313" key="4">
    <source>
        <dbReference type="Proteomes" id="UP000319865"/>
    </source>
</evidence>
<organism evidence="3 4">
    <name type="scientific">Blastococcus colisei</name>
    <dbReference type="NCBI Taxonomy" id="1564162"/>
    <lineage>
        <taxon>Bacteria</taxon>
        <taxon>Bacillati</taxon>
        <taxon>Actinomycetota</taxon>
        <taxon>Actinomycetes</taxon>
        <taxon>Geodermatophilales</taxon>
        <taxon>Geodermatophilaceae</taxon>
        <taxon>Blastococcus</taxon>
    </lineage>
</organism>
<evidence type="ECO:0000259" key="2">
    <source>
        <dbReference type="Pfam" id="PF09084"/>
    </source>
</evidence>
<feature type="domain" description="SsuA/THI5-like" evidence="2">
    <location>
        <begin position="63"/>
        <end position="273"/>
    </location>
</feature>
<dbReference type="OrthoDB" id="8877897at2"/>
<reference evidence="3 4" key="1">
    <citation type="submission" date="2019-06" db="EMBL/GenBank/DDBJ databases">
        <title>Sequencing the genomes of 1000 actinobacteria strains.</title>
        <authorList>
            <person name="Klenk H.-P."/>
        </authorList>
    </citation>
    <scope>NUCLEOTIDE SEQUENCE [LARGE SCALE GENOMIC DNA]</scope>
    <source>
        <strain evidence="3 4">DSM 46837</strain>
    </source>
</reference>
<dbReference type="Gene3D" id="3.40.190.10">
    <property type="entry name" value="Periplasmic binding protein-like II"/>
    <property type="match status" value="2"/>
</dbReference>